<organism evidence="2 3">
    <name type="scientific">Chryseobacterium indologenes</name>
    <name type="common">Flavobacterium indologenes</name>
    <dbReference type="NCBI Taxonomy" id="253"/>
    <lineage>
        <taxon>Bacteria</taxon>
        <taxon>Pseudomonadati</taxon>
        <taxon>Bacteroidota</taxon>
        <taxon>Flavobacteriia</taxon>
        <taxon>Flavobacteriales</taxon>
        <taxon>Weeksellaceae</taxon>
        <taxon>Chryseobacterium group</taxon>
        <taxon>Chryseobacterium</taxon>
    </lineage>
</organism>
<evidence type="ECO:0000313" key="3">
    <source>
        <dbReference type="Proteomes" id="UP000269015"/>
    </source>
</evidence>
<accession>A0AAD0YTD2</accession>
<name>A0AAD0YTD2_CHRID</name>
<dbReference type="Proteomes" id="UP000269015">
    <property type="component" value="Chromosome"/>
</dbReference>
<evidence type="ECO:0000313" key="2">
    <source>
        <dbReference type="EMBL" id="AZB16757.1"/>
    </source>
</evidence>
<protein>
    <submittedName>
        <fullName evidence="2">Uncharacterized protein</fullName>
    </submittedName>
</protein>
<keyword evidence="1" id="KW-0732">Signal</keyword>
<feature type="chain" id="PRO_5042201717" evidence="1">
    <location>
        <begin position="21"/>
        <end position="210"/>
    </location>
</feature>
<sequence length="210" mass="24105">MIFRKLLPVVACVISLSSFAQIRTAVYFSSDKKYNEVIEELGNPLSGKPVLIAQSFVPNYGSYVWFLNETKAVKPAYFGGNPKDLQAGIFLEDHGGLLPQISFKDFAEGLSQPRYMINFCEIHDADHDGFPEFYLTYFEESDGLDAKPLKVIVYTSPDKKKFSKSKITGWIPFQEEDQYRELKDENFRLLPKEIRLKAEKILKDAKKEIK</sequence>
<evidence type="ECO:0000256" key="1">
    <source>
        <dbReference type="SAM" id="SignalP"/>
    </source>
</evidence>
<dbReference type="AlphaFoldDB" id="A0AAD0YTD2"/>
<feature type="signal peptide" evidence="1">
    <location>
        <begin position="1"/>
        <end position="20"/>
    </location>
</feature>
<dbReference type="GeneID" id="56897651"/>
<proteinExistence type="predicted"/>
<reference evidence="2 3" key="1">
    <citation type="submission" date="2018-11" db="EMBL/GenBank/DDBJ databases">
        <title>Proposal to divide the Flavobacteriaceae and reorganize its genera based on Amino Acid Identity values calculated from whole genome sequences.</title>
        <authorList>
            <person name="Nicholson A.C."/>
            <person name="Gulvik C.A."/>
            <person name="Whitney A.M."/>
            <person name="Humrighouse B.W."/>
            <person name="Bell M."/>
            <person name="Holmes B."/>
            <person name="Steigerwalt A.G."/>
            <person name="Villarma A."/>
            <person name="Sheth M."/>
            <person name="Batra D."/>
            <person name="Pryor J."/>
            <person name="Bernardet J.-F."/>
            <person name="Hugo C."/>
            <person name="Kampfer P."/>
            <person name="Newman J."/>
            <person name="McQuiston J.R."/>
        </authorList>
    </citation>
    <scope>NUCLEOTIDE SEQUENCE [LARGE SCALE GENOMIC DNA]</scope>
    <source>
        <strain evidence="2 3">H5559</strain>
    </source>
</reference>
<gene>
    <name evidence="2" type="ORF">EG352_02695</name>
</gene>
<dbReference type="RefSeq" id="WP_034738035.1">
    <property type="nucleotide sequence ID" value="NZ_CP023968.1"/>
</dbReference>
<dbReference type="EMBL" id="CP033930">
    <property type="protein sequence ID" value="AZB16757.1"/>
    <property type="molecule type" value="Genomic_DNA"/>
</dbReference>